<keyword evidence="9" id="KW-1185">Reference proteome</keyword>
<dbReference type="PROSITE" id="PS50893">
    <property type="entry name" value="ABC_TRANSPORTER_2"/>
    <property type="match status" value="2"/>
</dbReference>
<sequence length="547" mass="55620">MTAQPYADLSMTRLAVADLSAGQGRARIVEDVSFTLTAGGVTGLIGPNGAGKTTLIDALTGFATIFSGEITLDGVPLVGLPPHARARHGLARTFQALELFDSLDVEENLAVVAAASGSPSAGPRAGEFGLAPIAGLLPATLTHDERAAVAVGRALAGGPGVLLLDEPAAGLDPADRADLAVRIRQIAGRGVAVLLVDHDLQLVFDVCDHVLVLDGGRIVTSGRPDVVRADPAVRAAYLGEATEAPATPAPATPAPATPAPATPVSVRPTSATPASATPASGPRPADVPPAPGTSTSLGASTSGGGTGEELLTLAAVTSGYHEGPVLRDVSLTVRAGEIVALLGANGAGKTTLIRTAAGQLPVSAGQLTLLGERVRRPVPSALARRGLAVVPQGRGALGRLTVRENLRMAAGRSHRGEIDRVLGWFPPLTGLLDRPAGELSGGERQRLALAVALVRRPRLLLVDELSFGLAPGVAPRLLELLRTIAAETSTGVLLVEQFAALALRVADRGYVLDRGRVALTASAAELIARPDLIEASYLGQVAPPTAD</sequence>
<evidence type="ECO:0000256" key="3">
    <source>
        <dbReference type="ARBA" id="ARBA00022741"/>
    </source>
</evidence>
<dbReference type="InterPro" id="IPR017871">
    <property type="entry name" value="ABC_transporter-like_CS"/>
</dbReference>
<dbReference type="InterPro" id="IPR003593">
    <property type="entry name" value="AAA+_ATPase"/>
</dbReference>
<dbReference type="SUPFAM" id="SSF52540">
    <property type="entry name" value="P-loop containing nucleoside triphosphate hydrolases"/>
    <property type="match status" value="2"/>
</dbReference>
<dbReference type="InterPro" id="IPR032823">
    <property type="entry name" value="BCA_ABC_TP_C"/>
</dbReference>
<dbReference type="Pfam" id="PF00005">
    <property type="entry name" value="ABC_tran"/>
    <property type="match status" value="2"/>
</dbReference>
<feature type="domain" description="ABC transporter" evidence="7">
    <location>
        <begin position="14"/>
        <end position="240"/>
    </location>
</feature>
<proteinExistence type="inferred from homology"/>
<dbReference type="PANTHER" id="PTHR43820:SF4">
    <property type="entry name" value="HIGH-AFFINITY BRANCHED-CHAIN AMINO ACID TRANSPORT ATP-BINDING PROTEIN LIVF"/>
    <property type="match status" value="1"/>
</dbReference>
<name>A0ABT0K440_9ACTN</name>
<dbReference type="Pfam" id="PF12399">
    <property type="entry name" value="BCA_ABC_TP_C"/>
    <property type="match status" value="1"/>
</dbReference>
<keyword evidence="2" id="KW-0813">Transport</keyword>
<keyword evidence="3" id="KW-0547">Nucleotide-binding</keyword>
<reference evidence="8 9" key="1">
    <citation type="submission" date="2022-04" db="EMBL/GenBank/DDBJ databases">
        <title>Genome diversity in the genus Frankia.</title>
        <authorList>
            <person name="Carlos-Shanley C."/>
            <person name="Hahn D."/>
        </authorList>
    </citation>
    <scope>NUCLEOTIDE SEQUENCE [LARGE SCALE GENOMIC DNA]</scope>
    <source>
        <strain evidence="8 9">Ag45/Mut15</strain>
    </source>
</reference>
<dbReference type="GO" id="GO:0005524">
    <property type="term" value="F:ATP binding"/>
    <property type="evidence" value="ECO:0007669"/>
    <property type="project" value="UniProtKB-KW"/>
</dbReference>
<dbReference type="RefSeq" id="WP_248826660.1">
    <property type="nucleotide sequence ID" value="NZ_JALKFT010000037.1"/>
</dbReference>
<protein>
    <submittedName>
        <fullName evidence="8">ATP-binding cassette domain-containing protein</fullName>
    </submittedName>
</protein>
<dbReference type="InterPro" id="IPR003439">
    <property type="entry name" value="ABC_transporter-like_ATP-bd"/>
</dbReference>
<keyword evidence="4 8" id="KW-0067">ATP-binding</keyword>
<gene>
    <name evidence="8" type="ORF">MXD59_22840</name>
</gene>
<evidence type="ECO:0000313" key="9">
    <source>
        <dbReference type="Proteomes" id="UP001201873"/>
    </source>
</evidence>
<keyword evidence="5" id="KW-0029">Amino-acid transport</keyword>
<feature type="domain" description="ABC transporter" evidence="7">
    <location>
        <begin position="311"/>
        <end position="539"/>
    </location>
</feature>
<feature type="compositionally biased region" description="Low complexity" evidence="6">
    <location>
        <begin position="267"/>
        <end position="284"/>
    </location>
</feature>
<evidence type="ECO:0000256" key="5">
    <source>
        <dbReference type="ARBA" id="ARBA00022970"/>
    </source>
</evidence>
<comment type="similarity">
    <text evidence="1">Belongs to the ABC transporter superfamily.</text>
</comment>
<dbReference type="SMART" id="SM00382">
    <property type="entry name" value="AAA"/>
    <property type="match status" value="2"/>
</dbReference>
<dbReference type="PANTHER" id="PTHR43820">
    <property type="entry name" value="HIGH-AFFINITY BRANCHED-CHAIN AMINO ACID TRANSPORT ATP-BINDING PROTEIN LIVF"/>
    <property type="match status" value="1"/>
</dbReference>
<evidence type="ECO:0000313" key="8">
    <source>
        <dbReference type="EMBL" id="MCK9878564.1"/>
    </source>
</evidence>
<evidence type="ECO:0000256" key="6">
    <source>
        <dbReference type="SAM" id="MobiDB-lite"/>
    </source>
</evidence>
<organism evidence="8 9">
    <name type="scientific">Frankia umida</name>
    <dbReference type="NCBI Taxonomy" id="573489"/>
    <lineage>
        <taxon>Bacteria</taxon>
        <taxon>Bacillati</taxon>
        <taxon>Actinomycetota</taxon>
        <taxon>Actinomycetes</taxon>
        <taxon>Frankiales</taxon>
        <taxon>Frankiaceae</taxon>
        <taxon>Frankia</taxon>
    </lineage>
</organism>
<comment type="caution">
    <text evidence="8">The sequence shown here is derived from an EMBL/GenBank/DDBJ whole genome shotgun (WGS) entry which is preliminary data.</text>
</comment>
<evidence type="ECO:0000256" key="1">
    <source>
        <dbReference type="ARBA" id="ARBA00005417"/>
    </source>
</evidence>
<dbReference type="Gene3D" id="3.40.50.300">
    <property type="entry name" value="P-loop containing nucleotide triphosphate hydrolases"/>
    <property type="match status" value="2"/>
</dbReference>
<evidence type="ECO:0000256" key="4">
    <source>
        <dbReference type="ARBA" id="ARBA00022840"/>
    </source>
</evidence>
<dbReference type="EMBL" id="JALKFT010000037">
    <property type="protein sequence ID" value="MCK9878564.1"/>
    <property type="molecule type" value="Genomic_DNA"/>
</dbReference>
<dbReference type="CDD" id="cd03224">
    <property type="entry name" value="ABC_TM1139_LivF_branched"/>
    <property type="match status" value="1"/>
</dbReference>
<dbReference type="InterPro" id="IPR052156">
    <property type="entry name" value="BCAA_Transport_ATP-bd_LivF"/>
</dbReference>
<feature type="region of interest" description="Disordered" evidence="6">
    <location>
        <begin position="244"/>
        <end position="306"/>
    </location>
</feature>
<accession>A0ABT0K440</accession>
<evidence type="ECO:0000259" key="7">
    <source>
        <dbReference type="PROSITE" id="PS50893"/>
    </source>
</evidence>
<dbReference type="InterPro" id="IPR027417">
    <property type="entry name" value="P-loop_NTPase"/>
</dbReference>
<feature type="compositionally biased region" description="Pro residues" evidence="6">
    <location>
        <begin position="247"/>
        <end position="261"/>
    </location>
</feature>
<dbReference type="PROSITE" id="PS00211">
    <property type="entry name" value="ABC_TRANSPORTER_1"/>
    <property type="match status" value="1"/>
</dbReference>
<evidence type="ECO:0000256" key="2">
    <source>
        <dbReference type="ARBA" id="ARBA00022448"/>
    </source>
</evidence>
<dbReference type="Proteomes" id="UP001201873">
    <property type="component" value="Unassembled WGS sequence"/>
</dbReference>